<feature type="binding site" evidence="17">
    <location>
        <position position="14"/>
    </location>
    <ligand>
        <name>[4Fe-4S] cluster</name>
        <dbReference type="ChEBI" id="CHEBI:49883"/>
    </ligand>
</feature>
<evidence type="ECO:0000256" key="16">
    <source>
        <dbReference type="ARBA" id="ARBA00047415"/>
    </source>
</evidence>
<evidence type="ECO:0000256" key="5">
    <source>
        <dbReference type="ARBA" id="ARBA00016895"/>
    </source>
</evidence>
<dbReference type="PANTHER" id="PTHR36701">
    <property type="entry name" value="EPOXYQUEUOSINE REDUCTASE QUEH"/>
    <property type="match status" value="1"/>
</dbReference>
<keyword evidence="12 17" id="KW-0411">Iron-sulfur</keyword>
<dbReference type="Proteomes" id="UP000177407">
    <property type="component" value="Unassembled WGS sequence"/>
</dbReference>
<keyword evidence="9 17" id="KW-0671">Queuosine biosynthesis</keyword>
<dbReference type="GO" id="GO:0008616">
    <property type="term" value="P:tRNA queuosine(34) biosynthetic process"/>
    <property type="evidence" value="ECO:0007669"/>
    <property type="project" value="UniProtKB-UniRule"/>
</dbReference>
<evidence type="ECO:0000256" key="4">
    <source>
        <dbReference type="ARBA" id="ARBA00012622"/>
    </source>
</evidence>
<dbReference type="GO" id="GO:0046872">
    <property type="term" value="F:metal ion binding"/>
    <property type="evidence" value="ECO:0007669"/>
    <property type="project" value="UniProtKB-KW"/>
</dbReference>
<proteinExistence type="inferred from homology"/>
<evidence type="ECO:0000256" key="3">
    <source>
        <dbReference type="ARBA" id="ARBA00008207"/>
    </source>
</evidence>
<dbReference type="HAMAP" id="MF_02089">
    <property type="entry name" value="QueH"/>
    <property type="match status" value="1"/>
</dbReference>
<keyword evidence="11 17" id="KW-0408">Iron</keyword>
<reference evidence="18 19" key="1">
    <citation type="journal article" date="2016" name="Nat. Commun.">
        <title>Thousands of microbial genomes shed light on interconnected biogeochemical processes in an aquifer system.</title>
        <authorList>
            <person name="Anantharaman K."/>
            <person name="Brown C.T."/>
            <person name="Hug L.A."/>
            <person name="Sharon I."/>
            <person name="Castelle C.J."/>
            <person name="Probst A.J."/>
            <person name="Thomas B.C."/>
            <person name="Singh A."/>
            <person name="Wilkins M.J."/>
            <person name="Karaoz U."/>
            <person name="Brodie E.L."/>
            <person name="Williams K.H."/>
            <person name="Hubbard S.S."/>
            <person name="Banfield J.F."/>
        </authorList>
    </citation>
    <scope>NUCLEOTIDE SEQUENCE [LARGE SCALE GENOMIC DNA]</scope>
</reference>
<feature type="binding site" evidence="17">
    <location>
        <position position="91"/>
    </location>
    <ligand>
        <name>[4Fe-4S] cluster</name>
        <dbReference type="ChEBI" id="CHEBI:49883"/>
    </ligand>
</feature>
<dbReference type="UniPathway" id="UPA00392"/>
<comment type="similarity">
    <text evidence="3 17">Belongs to the QueH family.</text>
</comment>
<evidence type="ECO:0000256" key="14">
    <source>
        <dbReference type="ARBA" id="ARBA00023284"/>
    </source>
</evidence>
<protein>
    <recommendedName>
        <fullName evidence="5 17">Epoxyqueuosine reductase QueH</fullName>
        <ecNumber evidence="4 17">1.17.99.6</ecNumber>
    </recommendedName>
    <alternativeName>
        <fullName evidence="15 17">Queuosine biosynthesis protein QueH</fullName>
    </alternativeName>
</protein>
<evidence type="ECO:0000256" key="13">
    <source>
        <dbReference type="ARBA" id="ARBA00023157"/>
    </source>
</evidence>
<comment type="function">
    <text evidence="1 17">Catalyzes the conversion of epoxyqueuosine (oQ) to queuosine (Q), which is a hypermodified base found in the wobble positions of tRNA(Asp), tRNA(Asn), tRNA(His) and tRNA(Tyr).</text>
</comment>
<keyword evidence="14 17" id="KW-0676">Redox-active center</keyword>
<keyword evidence="13 17" id="KW-1015">Disulfide bond</keyword>
<evidence type="ECO:0000256" key="17">
    <source>
        <dbReference type="HAMAP-Rule" id="MF_02089"/>
    </source>
</evidence>
<evidence type="ECO:0000256" key="10">
    <source>
        <dbReference type="ARBA" id="ARBA00023002"/>
    </source>
</evidence>
<keyword evidence="6 17" id="KW-0004">4Fe-4S</keyword>
<dbReference type="AlphaFoldDB" id="A0A1F5S4E2"/>
<evidence type="ECO:0000313" key="18">
    <source>
        <dbReference type="EMBL" id="OGF21303.1"/>
    </source>
</evidence>
<evidence type="ECO:0000256" key="11">
    <source>
        <dbReference type="ARBA" id="ARBA00023004"/>
    </source>
</evidence>
<keyword evidence="8 17" id="KW-0479">Metal-binding</keyword>
<organism evidence="18 19">
    <name type="scientific">Candidatus Falkowbacteria bacterium RIFOXYA2_FULL_38_12</name>
    <dbReference type="NCBI Taxonomy" id="1797993"/>
    <lineage>
        <taxon>Bacteria</taxon>
        <taxon>Candidatus Falkowiibacteriota</taxon>
    </lineage>
</organism>
<evidence type="ECO:0000256" key="1">
    <source>
        <dbReference type="ARBA" id="ARBA00002268"/>
    </source>
</evidence>
<evidence type="ECO:0000256" key="12">
    <source>
        <dbReference type="ARBA" id="ARBA00023014"/>
    </source>
</evidence>
<dbReference type="GO" id="GO:0051539">
    <property type="term" value="F:4 iron, 4 sulfur cluster binding"/>
    <property type="evidence" value="ECO:0007669"/>
    <property type="project" value="UniProtKB-UniRule"/>
</dbReference>
<evidence type="ECO:0000256" key="8">
    <source>
        <dbReference type="ARBA" id="ARBA00022723"/>
    </source>
</evidence>
<evidence type="ECO:0000256" key="7">
    <source>
        <dbReference type="ARBA" id="ARBA00022694"/>
    </source>
</evidence>
<dbReference type="PANTHER" id="PTHR36701:SF1">
    <property type="entry name" value="EPOXYQUEUOSINE REDUCTASE QUEH"/>
    <property type="match status" value="1"/>
</dbReference>
<feature type="disulfide bond" description="Redox-active" evidence="17">
    <location>
        <begin position="173"/>
        <end position="175"/>
    </location>
</feature>
<keyword evidence="10 17" id="KW-0560">Oxidoreductase</keyword>
<evidence type="ECO:0000256" key="9">
    <source>
        <dbReference type="ARBA" id="ARBA00022785"/>
    </source>
</evidence>
<dbReference type="EC" id="1.17.99.6" evidence="4 17"/>
<accession>A0A1F5S4E2</accession>
<feature type="binding site" evidence="17">
    <location>
        <position position="13"/>
    </location>
    <ligand>
        <name>[4Fe-4S] cluster</name>
        <dbReference type="ChEBI" id="CHEBI:49883"/>
    </ligand>
</feature>
<dbReference type="GO" id="GO:0052693">
    <property type="term" value="F:epoxyqueuosine reductase activity"/>
    <property type="evidence" value="ECO:0007669"/>
    <property type="project" value="UniProtKB-UniRule"/>
</dbReference>
<comment type="pathway">
    <text evidence="2 17">tRNA modification; tRNA-queuosine biosynthesis.</text>
</comment>
<feature type="binding site" evidence="17">
    <location>
        <position position="94"/>
    </location>
    <ligand>
        <name>[4Fe-4S] cluster</name>
        <dbReference type="ChEBI" id="CHEBI:49883"/>
    </ligand>
</feature>
<sequence length="182" mass="20960">MTKNKEKLLLHVCCGVCGAWIPKMLSEKFEVSLYFFNPNIWPKEEYERRLDATKKAVENLGIEVMEGEYSEADWLSAVADFKDEPEGGKRCEACFDFRLAETARFAKENDFDWFASTLTVGRNKKAEIINPIGEKWAEKFGISFFIADFKKGGGQAKTDEESKRLGLYRQNYCGCIYSLRRD</sequence>
<evidence type="ECO:0000256" key="6">
    <source>
        <dbReference type="ARBA" id="ARBA00022485"/>
    </source>
</evidence>
<name>A0A1F5S4E2_9BACT</name>
<evidence type="ECO:0000256" key="15">
    <source>
        <dbReference type="ARBA" id="ARBA00031446"/>
    </source>
</evidence>
<comment type="catalytic activity">
    <reaction evidence="16 17">
        <text>epoxyqueuosine(34) in tRNA + AH2 = queuosine(34) in tRNA + A + H2O</text>
        <dbReference type="Rhea" id="RHEA:32159"/>
        <dbReference type="Rhea" id="RHEA-COMP:18571"/>
        <dbReference type="Rhea" id="RHEA-COMP:18582"/>
        <dbReference type="ChEBI" id="CHEBI:13193"/>
        <dbReference type="ChEBI" id="CHEBI:15377"/>
        <dbReference type="ChEBI" id="CHEBI:17499"/>
        <dbReference type="ChEBI" id="CHEBI:194431"/>
        <dbReference type="ChEBI" id="CHEBI:194443"/>
        <dbReference type="EC" id="1.17.99.6"/>
    </reaction>
</comment>
<dbReference type="Pfam" id="PF02677">
    <property type="entry name" value="QueH"/>
    <property type="match status" value="1"/>
</dbReference>
<keyword evidence="7 17" id="KW-0819">tRNA processing</keyword>
<evidence type="ECO:0000256" key="2">
    <source>
        <dbReference type="ARBA" id="ARBA00004691"/>
    </source>
</evidence>
<comment type="caution">
    <text evidence="18">The sequence shown here is derived from an EMBL/GenBank/DDBJ whole genome shotgun (WGS) entry which is preliminary data.</text>
</comment>
<dbReference type="InterPro" id="IPR003828">
    <property type="entry name" value="QueH"/>
</dbReference>
<evidence type="ECO:0000313" key="19">
    <source>
        <dbReference type="Proteomes" id="UP000177407"/>
    </source>
</evidence>
<dbReference type="EMBL" id="MFGA01000008">
    <property type="protein sequence ID" value="OGF21303.1"/>
    <property type="molecule type" value="Genomic_DNA"/>
</dbReference>
<gene>
    <name evidence="17" type="primary">queH</name>
    <name evidence="18" type="ORF">A2257_00770</name>
</gene>